<dbReference type="Pfam" id="PF02631">
    <property type="entry name" value="RecX_HTH2"/>
    <property type="match status" value="1"/>
</dbReference>
<evidence type="ECO:0000256" key="4">
    <source>
        <dbReference type="ARBA" id="ARBA00022490"/>
    </source>
</evidence>
<dbReference type="Gene3D" id="1.10.10.10">
    <property type="entry name" value="Winged helix-like DNA-binding domain superfamily/Winged helix DNA-binding domain"/>
    <property type="match status" value="1"/>
</dbReference>
<evidence type="ECO:0000256" key="6">
    <source>
        <dbReference type="SAM" id="MobiDB-lite"/>
    </source>
</evidence>
<dbReference type="AlphaFoldDB" id="A0A9X0QAH5"/>
<dbReference type="InterPro" id="IPR053924">
    <property type="entry name" value="RecX_HTH_2nd"/>
</dbReference>
<comment type="similarity">
    <text evidence="2 5">Belongs to the RecX family.</text>
</comment>
<evidence type="ECO:0000256" key="2">
    <source>
        <dbReference type="ARBA" id="ARBA00009695"/>
    </source>
</evidence>
<feature type="domain" description="RecX second three-helical" evidence="7">
    <location>
        <begin position="67"/>
        <end position="108"/>
    </location>
</feature>
<dbReference type="GO" id="GO:0005737">
    <property type="term" value="C:cytoplasm"/>
    <property type="evidence" value="ECO:0007669"/>
    <property type="project" value="UniProtKB-SubCell"/>
</dbReference>
<feature type="region of interest" description="Disordered" evidence="6">
    <location>
        <begin position="176"/>
        <end position="206"/>
    </location>
</feature>
<reference evidence="8 9" key="1">
    <citation type="submission" date="2020-08" db="EMBL/GenBank/DDBJ databases">
        <title>Genomic Encyclopedia of Type Strains, Phase IV (KMG-V): Genome sequencing to study the core and pangenomes of soil and plant-associated prokaryotes.</title>
        <authorList>
            <person name="Whitman W."/>
        </authorList>
    </citation>
    <scope>NUCLEOTIDE SEQUENCE [LARGE SCALE GENOMIC DNA]</scope>
    <source>
        <strain evidence="8 9">X5P2</strain>
    </source>
</reference>
<comment type="subcellular location">
    <subcellularLocation>
        <location evidence="1 5">Cytoplasm</location>
    </subcellularLocation>
</comment>
<feature type="compositionally biased region" description="Acidic residues" evidence="6">
    <location>
        <begin position="179"/>
        <end position="188"/>
    </location>
</feature>
<protein>
    <recommendedName>
        <fullName evidence="3 5">Regulatory protein RecX</fullName>
    </recommendedName>
</protein>
<name>A0A9X0QAH5_9BACT</name>
<keyword evidence="4 5" id="KW-0963">Cytoplasm</keyword>
<evidence type="ECO:0000259" key="7">
    <source>
        <dbReference type="Pfam" id="PF02631"/>
    </source>
</evidence>
<dbReference type="InterPro" id="IPR003783">
    <property type="entry name" value="Regulatory_RecX"/>
</dbReference>
<evidence type="ECO:0000256" key="5">
    <source>
        <dbReference type="HAMAP-Rule" id="MF_01114"/>
    </source>
</evidence>
<evidence type="ECO:0000313" key="8">
    <source>
        <dbReference type="EMBL" id="MBB5326787.1"/>
    </source>
</evidence>
<organism evidence="8 9">
    <name type="scientific">Tunturiibacter gelidiferens</name>
    <dbReference type="NCBI Taxonomy" id="3069689"/>
    <lineage>
        <taxon>Bacteria</taxon>
        <taxon>Pseudomonadati</taxon>
        <taxon>Acidobacteriota</taxon>
        <taxon>Terriglobia</taxon>
        <taxon>Terriglobales</taxon>
        <taxon>Acidobacteriaceae</taxon>
        <taxon>Tunturiibacter</taxon>
    </lineage>
</organism>
<dbReference type="Proteomes" id="UP000535182">
    <property type="component" value="Unassembled WGS sequence"/>
</dbReference>
<evidence type="ECO:0000256" key="1">
    <source>
        <dbReference type="ARBA" id="ARBA00004496"/>
    </source>
</evidence>
<comment type="function">
    <text evidence="5">Modulates RecA activity.</text>
</comment>
<dbReference type="RefSeq" id="WP_183972982.1">
    <property type="nucleotide sequence ID" value="NZ_JACHEB010000001.1"/>
</dbReference>
<dbReference type="InterPro" id="IPR036388">
    <property type="entry name" value="WH-like_DNA-bd_sf"/>
</dbReference>
<proteinExistence type="inferred from homology"/>
<evidence type="ECO:0000256" key="3">
    <source>
        <dbReference type="ARBA" id="ARBA00018111"/>
    </source>
</evidence>
<evidence type="ECO:0000313" key="9">
    <source>
        <dbReference type="Proteomes" id="UP000535182"/>
    </source>
</evidence>
<accession>A0A9X0QAH5</accession>
<gene>
    <name evidence="5" type="primary">recX</name>
    <name evidence="8" type="ORF">HDF14_000381</name>
</gene>
<dbReference type="PANTHER" id="PTHR33602">
    <property type="entry name" value="REGULATORY PROTEIN RECX FAMILY PROTEIN"/>
    <property type="match status" value="1"/>
</dbReference>
<dbReference type="PANTHER" id="PTHR33602:SF1">
    <property type="entry name" value="REGULATORY PROTEIN RECX FAMILY PROTEIN"/>
    <property type="match status" value="1"/>
</dbReference>
<dbReference type="HAMAP" id="MF_01114">
    <property type="entry name" value="RecX"/>
    <property type="match status" value="1"/>
</dbReference>
<sequence>MAFAQPKKREPVGEAGLFDYAVGTLARRMRTVRDLRRLMKARAEDGEAGERAMDAVIVRLKELNYLSDTRFAEDYTRVRKEHEKFGRRRVQQDLMMKGVGKELVASTLETAYEDVDEVALARQYIARKRMKQPSGENAQKETVRTMNRLLRAGFSSNAIFKVLKAWDLPEEALAGVEEGGVDSDSYAEPEDRAGDSDGYARQNEDE</sequence>
<dbReference type="EMBL" id="JACHEB010000001">
    <property type="protein sequence ID" value="MBB5326787.1"/>
    <property type="molecule type" value="Genomic_DNA"/>
</dbReference>
<comment type="caution">
    <text evidence="8">The sequence shown here is derived from an EMBL/GenBank/DDBJ whole genome shotgun (WGS) entry which is preliminary data.</text>
</comment>
<dbReference type="GO" id="GO:0006282">
    <property type="term" value="P:regulation of DNA repair"/>
    <property type="evidence" value="ECO:0007669"/>
    <property type="project" value="UniProtKB-UniRule"/>
</dbReference>
<keyword evidence="9" id="KW-1185">Reference proteome</keyword>